<sequence length="187" mass="20805">MRSPVKHLLSLALLLGALPVHADNAPKGDYWVVHHQASLGKSKAYLVDGDPGNIYERPGGVKSVGVYLFDQQPGKPDFTVYDVEVDCKNKRARVTGALDFSSVANTLRKAKFSNQWQGDQQPWLAQSRDFICKPAERQALKMEHLGVMSASELSRSGPQLFEILTREALRAEIIRQIDDAFTQMPAK</sequence>
<dbReference type="EMBL" id="CP064946">
    <property type="protein sequence ID" value="QPH50294.1"/>
    <property type="molecule type" value="Genomic_DNA"/>
</dbReference>
<proteinExistence type="predicted"/>
<accession>A0A2V4IRA1</accession>
<gene>
    <name evidence="1" type="ORF">IZU98_06125</name>
</gene>
<reference evidence="1 2" key="1">
    <citation type="submission" date="2020-11" db="EMBL/GenBank/DDBJ databases">
        <title>Pseudomonas fulva producing VIM-24.</title>
        <authorList>
            <person name="Liu S."/>
        </authorList>
    </citation>
    <scope>NUCLEOTIDE SEQUENCE [LARGE SCALE GENOMIC DNA]</scope>
    <source>
        <strain evidence="1 2">ZDHY414</strain>
    </source>
</reference>
<protein>
    <submittedName>
        <fullName evidence="1">Uncharacterized protein</fullName>
    </submittedName>
</protein>
<dbReference type="Proteomes" id="UP000594430">
    <property type="component" value="Chromosome"/>
</dbReference>
<evidence type="ECO:0000313" key="1">
    <source>
        <dbReference type="EMBL" id="QPH50294.1"/>
    </source>
</evidence>
<dbReference type="RefSeq" id="WP_028687387.1">
    <property type="nucleotide sequence ID" value="NZ_BQHM01000005.1"/>
</dbReference>
<evidence type="ECO:0000313" key="2">
    <source>
        <dbReference type="Proteomes" id="UP000594430"/>
    </source>
</evidence>
<name>A0A2V4IRA1_9PSED</name>
<dbReference type="AlphaFoldDB" id="A0A2V4IRA1"/>
<organism evidence="1 2">
    <name type="scientific">Pseudomonas fulva</name>
    <dbReference type="NCBI Taxonomy" id="47880"/>
    <lineage>
        <taxon>Bacteria</taxon>
        <taxon>Pseudomonadati</taxon>
        <taxon>Pseudomonadota</taxon>
        <taxon>Gammaproteobacteria</taxon>
        <taxon>Pseudomonadales</taxon>
        <taxon>Pseudomonadaceae</taxon>
        <taxon>Pseudomonas</taxon>
    </lineage>
</organism>